<keyword evidence="2" id="KW-0732">Signal</keyword>
<protein>
    <submittedName>
        <fullName evidence="3">Bug family tripartite tricarboxylate transporter substrate binding protein</fullName>
    </submittedName>
</protein>
<evidence type="ECO:0000256" key="2">
    <source>
        <dbReference type="SAM" id="SignalP"/>
    </source>
</evidence>
<evidence type="ECO:0000313" key="4">
    <source>
        <dbReference type="Proteomes" id="UP001597314"/>
    </source>
</evidence>
<feature type="signal peptide" evidence="2">
    <location>
        <begin position="1"/>
        <end position="26"/>
    </location>
</feature>
<dbReference type="Proteomes" id="UP001597314">
    <property type="component" value="Unassembled WGS sequence"/>
</dbReference>
<dbReference type="CDD" id="cd07012">
    <property type="entry name" value="PBP2_Bug_TTT"/>
    <property type="match status" value="1"/>
</dbReference>
<dbReference type="InterPro" id="IPR005064">
    <property type="entry name" value="BUG"/>
</dbReference>
<dbReference type="SUPFAM" id="SSF53850">
    <property type="entry name" value="Periplasmic binding protein-like II"/>
    <property type="match status" value="1"/>
</dbReference>
<name>A0ABW5AEZ7_9BRAD</name>
<organism evidence="3 4">
    <name type="scientific">Rhodoplanes azumiensis</name>
    <dbReference type="NCBI Taxonomy" id="1897628"/>
    <lineage>
        <taxon>Bacteria</taxon>
        <taxon>Pseudomonadati</taxon>
        <taxon>Pseudomonadota</taxon>
        <taxon>Alphaproteobacteria</taxon>
        <taxon>Hyphomicrobiales</taxon>
        <taxon>Nitrobacteraceae</taxon>
        <taxon>Rhodoplanes</taxon>
    </lineage>
</organism>
<evidence type="ECO:0000256" key="1">
    <source>
        <dbReference type="ARBA" id="ARBA00006987"/>
    </source>
</evidence>
<comment type="caution">
    <text evidence="3">The sequence shown here is derived from an EMBL/GenBank/DDBJ whole genome shotgun (WGS) entry which is preliminary data.</text>
</comment>
<dbReference type="PANTHER" id="PTHR42928:SF5">
    <property type="entry name" value="BLR1237 PROTEIN"/>
    <property type="match status" value="1"/>
</dbReference>
<dbReference type="Gene3D" id="3.40.190.10">
    <property type="entry name" value="Periplasmic binding protein-like II"/>
    <property type="match status" value="1"/>
</dbReference>
<proteinExistence type="inferred from homology"/>
<reference evidence="4" key="1">
    <citation type="journal article" date="2019" name="Int. J. Syst. Evol. Microbiol.">
        <title>The Global Catalogue of Microorganisms (GCM) 10K type strain sequencing project: providing services to taxonomists for standard genome sequencing and annotation.</title>
        <authorList>
            <consortium name="The Broad Institute Genomics Platform"/>
            <consortium name="The Broad Institute Genome Sequencing Center for Infectious Disease"/>
            <person name="Wu L."/>
            <person name="Ma J."/>
        </authorList>
    </citation>
    <scope>NUCLEOTIDE SEQUENCE [LARGE SCALE GENOMIC DNA]</scope>
    <source>
        <strain evidence="4">CGMCC 1.6774</strain>
    </source>
</reference>
<dbReference type="Gene3D" id="3.40.190.150">
    <property type="entry name" value="Bordetella uptake gene, domain 1"/>
    <property type="match status" value="1"/>
</dbReference>
<dbReference type="InterPro" id="IPR042100">
    <property type="entry name" value="Bug_dom1"/>
</dbReference>
<feature type="chain" id="PRO_5046636963" evidence="2">
    <location>
        <begin position="27"/>
        <end position="327"/>
    </location>
</feature>
<sequence length="327" mass="34250">MMDRRQLCAGLLAVPFVAAAPAILRAQAFPARPIRLVVPYAAGGGTDALARVVAQAMTEKAGWSVVVENITGAGGNLATQNVASAPADGYTMLQANQGPMAVNPHIFKNLKVNPLTAFDPITLIAAAPLVVVVPPKSEFTDVKQLIAYAKANPGKLTYGSAGNGSASHLAAVLLNVVAKIETVHVPYKGAGPALNDLLGAQTQFMVTTIPSVLGMIEGKLLRPLAVTSKERIAVLPDVPSVAESGWPDYESTAWYGFVVPAGTPKDVIETLRKTTVDAINTPLVKQRLEGEGARPVGNTPAEFAAFMKKDSARWAEIAKTGVINLNN</sequence>
<gene>
    <name evidence="3" type="ORF">ACFSOX_01120</name>
</gene>
<dbReference type="EMBL" id="JBHUIW010000001">
    <property type="protein sequence ID" value="MFD2180741.1"/>
    <property type="molecule type" value="Genomic_DNA"/>
</dbReference>
<dbReference type="PANTHER" id="PTHR42928">
    <property type="entry name" value="TRICARBOXYLATE-BINDING PROTEIN"/>
    <property type="match status" value="1"/>
</dbReference>
<keyword evidence="4" id="KW-1185">Reference proteome</keyword>
<accession>A0ABW5AEZ7</accession>
<dbReference type="Pfam" id="PF03401">
    <property type="entry name" value="TctC"/>
    <property type="match status" value="1"/>
</dbReference>
<dbReference type="PIRSF" id="PIRSF017082">
    <property type="entry name" value="YflP"/>
    <property type="match status" value="1"/>
</dbReference>
<evidence type="ECO:0000313" key="3">
    <source>
        <dbReference type="EMBL" id="MFD2180741.1"/>
    </source>
</evidence>
<comment type="similarity">
    <text evidence="1">Belongs to the UPF0065 (bug) family.</text>
</comment>
<dbReference type="RefSeq" id="WP_378475952.1">
    <property type="nucleotide sequence ID" value="NZ_JBHUIW010000001.1"/>
</dbReference>